<keyword evidence="1" id="KW-0812">Transmembrane</keyword>
<feature type="transmembrane region" description="Helical" evidence="1">
    <location>
        <begin position="40"/>
        <end position="60"/>
    </location>
</feature>
<evidence type="ECO:0000256" key="1">
    <source>
        <dbReference type="SAM" id="Phobius"/>
    </source>
</evidence>
<keyword evidence="1" id="KW-1133">Transmembrane helix</keyword>
<evidence type="ECO:0000313" key="2">
    <source>
        <dbReference type="EMBL" id="GFR96973.1"/>
    </source>
</evidence>
<evidence type="ECO:0000313" key="3">
    <source>
        <dbReference type="Proteomes" id="UP000762676"/>
    </source>
</evidence>
<organism evidence="2 3">
    <name type="scientific">Elysia marginata</name>
    <dbReference type="NCBI Taxonomy" id="1093978"/>
    <lineage>
        <taxon>Eukaryota</taxon>
        <taxon>Metazoa</taxon>
        <taxon>Spiralia</taxon>
        <taxon>Lophotrochozoa</taxon>
        <taxon>Mollusca</taxon>
        <taxon>Gastropoda</taxon>
        <taxon>Heterobranchia</taxon>
        <taxon>Euthyneura</taxon>
        <taxon>Panpulmonata</taxon>
        <taxon>Sacoglossa</taxon>
        <taxon>Placobranchoidea</taxon>
        <taxon>Plakobranchidae</taxon>
        <taxon>Elysia</taxon>
    </lineage>
</organism>
<gene>
    <name evidence="2" type="ORF">ElyMa_006312600</name>
</gene>
<reference evidence="2 3" key="1">
    <citation type="journal article" date="2021" name="Elife">
        <title>Chloroplast acquisition without the gene transfer in kleptoplastic sea slugs, Plakobranchus ocellatus.</title>
        <authorList>
            <person name="Maeda T."/>
            <person name="Takahashi S."/>
            <person name="Yoshida T."/>
            <person name="Shimamura S."/>
            <person name="Takaki Y."/>
            <person name="Nagai Y."/>
            <person name="Toyoda A."/>
            <person name="Suzuki Y."/>
            <person name="Arimoto A."/>
            <person name="Ishii H."/>
            <person name="Satoh N."/>
            <person name="Nishiyama T."/>
            <person name="Hasebe M."/>
            <person name="Maruyama T."/>
            <person name="Minagawa J."/>
            <person name="Obokata J."/>
            <person name="Shigenobu S."/>
        </authorList>
    </citation>
    <scope>NUCLEOTIDE SEQUENCE [LARGE SCALE GENOMIC DNA]</scope>
</reference>
<dbReference type="AlphaFoldDB" id="A0AAV4HGB4"/>
<dbReference type="Proteomes" id="UP000762676">
    <property type="component" value="Unassembled WGS sequence"/>
</dbReference>
<comment type="caution">
    <text evidence="2">The sequence shown here is derived from an EMBL/GenBank/DDBJ whole genome shotgun (WGS) entry which is preliminary data.</text>
</comment>
<keyword evidence="3" id="KW-1185">Reference proteome</keyword>
<dbReference type="EMBL" id="BMAT01012681">
    <property type="protein sequence ID" value="GFR96973.1"/>
    <property type="molecule type" value="Genomic_DNA"/>
</dbReference>
<name>A0AAV4HGB4_9GAST</name>
<accession>A0AAV4HGB4</accession>
<proteinExistence type="predicted"/>
<protein>
    <submittedName>
        <fullName evidence="2">Uncharacterized protein</fullName>
    </submittedName>
</protein>
<keyword evidence="1" id="KW-0472">Membrane</keyword>
<sequence>MDRMLRRTSEMTSRTLSRLSIMKHIGLDTFYNRCNFGTRFGQILILSMLLVVGFLPSSILTTQNIMKVLKSSQLYNDNAYITQKLTEIGRVVHEIQIERGRSTLYLTVSTGDAGDAWQRLLDQVSAATGHDTRQSLLRQ</sequence>